<sequence>MDNKTKQELKNSLDITDDEIAEFIPVLLEELRELGSIPAYIIEIIDKNISTTSSLKVVDFGCGKGAVLIKLALRFEICGLGIDIVPEFILSAQQFAQLNGVDHKVTFKIEDITESVVTIKDQDILIYSYDSEALGNITKTLSQLEKCLTNNGFIVFEVAFTPKDSSSIDEMPTENDVFRQIEGSGMRVIERIDWDANVLRKVNFLNNTLIQKKANELIKIHPEKAYLFKQYVANQKAECAMLENEMICSTLLLKKKK</sequence>
<dbReference type="GO" id="GO:0032259">
    <property type="term" value="P:methylation"/>
    <property type="evidence" value="ECO:0007669"/>
    <property type="project" value="UniProtKB-KW"/>
</dbReference>
<dbReference type="EMBL" id="CP120682">
    <property type="protein sequence ID" value="WKN37430.1"/>
    <property type="molecule type" value="Genomic_DNA"/>
</dbReference>
<organism evidence="2">
    <name type="scientific">Roseihalotalea indica</name>
    <dbReference type="NCBI Taxonomy" id="2867963"/>
    <lineage>
        <taxon>Bacteria</taxon>
        <taxon>Pseudomonadati</taxon>
        <taxon>Bacteroidota</taxon>
        <taxon>Cytophagia</taxon>
        <taxon>Cytophagales</taxon>
        <taxon>Catalimonadaceae</taxon>
        <taxon>Roseihalotalea</taxon>
    </lineage>
</organism>
<gene>
    <name evidence="2" type="ORF">K4G66_01740</name>
</gene>
<reference evidence="2" key="2">
    <citation type="journal article" date="2024" name="Antonie Van Leeuwenhoek">
        <title>Roseihalotalea indica gen. nov., sp. nov., a halophilic Bacteroidetes from mesopelagic Southwest Indian Ocean with higher carbohydrate metabolic potential.</title>
        <authorList>
            <person name="Chen B."/>
            <person name="Zhang M."/>
            <person name="Lin D."/>
            <person name="Ye J."/>
            <person name="Tang K."/>
        </authorList>
    </citation>
    <scope>NUCLEOTIDE SEQUENCE</scope>
    <source>
        <strain evidence="2">TK19036</strain>
    </source>
</reference>
<dbReference type="InterPro" id="IPR029063">
    <property type="entry name" value="SAM-dependent_MTases_sf"/>
</dbReference>
<dbReference type="InterPro" id="IPR025714">
    <property type="entry name" value="Methyltranfer_dom"/>
</dbReference>
<keyword evidence="2" id="KW-0489">Methyltransferase</keyword>
<accession>A0AA49GM84</accession>
<feature type="domain" description="Methyltransferase" evidence="1">
    <location>
        <begin position="53"/>
        <end position="157"/>
    </location>
</feature>
<dbReference type="Pfam" id="PF13847">
    <property type="entry name" value="Methyltransf_31"/>
    <property type="match status" value="1"/>
</dbReference>
<reference evidence="2" key="1">
    <citation type="journal article" date="2023" name="Comput. Struct. Biotechnol. J.">
        <title>Discovery of a novel marine Bacteroidetes with a rich repertoire of carbohydrate-active enzymes.</title>
        <authorList>
            <person name="Chen B."/>
            <person name="Liu G."/>
            <person name="Chen Q."/>
            <person name="Wang H."/>
            <person name="Liu L."/>
            <person name="Tang K."/>
        </authorList>
    </citation>
    <scope>NUCLEOTIDE SEQUENCE</scope>
    <source>
        <strain evidence="2">TK19036</strain>
    </source>
</reference>
<dbReference type="AlphaFoldDB" id="A0AA49GM84"/>
<keyword evidence="2" id="KW-0808">Transferase</keyword>
<name>A0AA49GM84_9BACT</name>
<evidence type="ECO:0000259" key="1">
    <source>
        <dbReference type="Pfam" id="PF13847"/>
    </source>
</evidence>
<protein>
    <submittedName>
        <fullName evidence="2">Class I SAM-dependent methyltransferase</fullName>
    </submittedName>
</protein>
<dbReference type="SUPFAM" id="SSF53335">
    <property type="entry name" value="S-adenosyl-L-methionine-dependent methyltransferases"/>
    <property type="match status" value="1"/>
</dbReference>
<evidence type="ECO:0000313" key="2">
    <source>
        <dbReference type="EMBL" id="WKN37430.1"/>
    </source>
</evidence>
<proteinExistence type="predicted"/>
<dbReference type="Gene3D" id="3.40.50.150">
    <property type="entry name" value="Vaccinia Virus protein VP39"/>
    <property type="match status" value="1"/>
</dbReference>
<dbReference type="CDD" id="cd02440">
    <property type="entry name" value="AdoMet_MTases"/>
    <property type="match status" value="1"/>
</dbReference>
<dbReference type="GO" id="GO:0008168">
    <property type="term" value="F:methyltransferase activity"/>
    <property type="evidence" value="ECO:0007669"/>
    <property type="project" value="UniProtKB-KW"/>
</dbReference>